<dbReference type="Gene3D" id="3.30.457.10">
    <property type="entry name" value="Copper amine oxidase-like, N-terminal domain"/>
    <property type="match status" value="1"/>
</dbReference>
<protein>
    <submittedName>
        <fullName evidence="2">Copper amine oxidase N-terminal domain-containing protein</fullName>
    </submittedName>
</protein>
<accession>A0A5D0CYS4</accession>
<dbReference type="RefSeq" id="WP_148450707.1">
    <property type="nucleotide sequence ID" value="NZ_VSDO01000001.1"/>
</dbReference>
<dbReference type="SUPFAM" id="SSF55383">
    <property type="entry name" value="Copper amine oxidase, domain N"/>
    <property type="match status" value="1"/>
</dbReference>
<evidence type="ECO:0000313" key="3">
    <source>
        <dbReference type="Proteomes" id="UP000325218"/>
    </source>
</evidence>
<reference evidence="2 3" key="1">
    <citation type="submission" date="2019-08" db="EMBL/GenBank/DDBJ databases">
        <title>Genome sequencing of Paenibacillus faecis DSM 23593(T).</title>
        <authorList>
            <person name="Kook J.-K."/>
            <person name="Park S.-N."/>
            <person name="Lim Y.K."/>
        </authorList>
    </citation>
    <scope>NUCLEOTIDE SEQUENCE [LARGE SCALE GENOMIC DNA]</scope>
    <source>
        <strain evidence="2 3">DSM 23593</strain>
    </source>
</reference>
<name>A0A5D0CYS4_9BACL</name>
<dbReference type="InterPro" id="IPR036582">
    <property type="entry name" value="Mao_N_sf"/>
</dbReference>
<evidence type="ECO:0000259" key="1">
    <source>
        <dbReference type="Pfam" id="PF07833"/>
    </source>
</evidence>
<feature type="domain" description="Copper amine oxidase-like N-terminal" evidence="1">
    <location>
        <begin position="403"/>
        <end position="492"/>
    </location>
</feature>
<dbReference type="OrthoDB" id="2811497at2"/>
<dbReference type="Pfam" id="PF07833">
    <property type="entry name" value="Cu_amine_oxidN1"/>
    <property type="match status" value="1"/>
</dbReference>
<dbReference type="AlphaFoldDB" id="A0A5D0CYS4"/>
<comment type="caution">
    <text evidence="2">The sequence shown here is derived from an EMBL/GenBank/DDBJ whole genome shotgun (WGS) entry which is preliminary data.</text>
</comment>
<keyword evidence="3" id="KW-1185">Reference proteome</keyword>
<dbReference type="EMBL" id="VSDO01000001">
    <property type="protein sequence ID" value="TYA15116.1"/>
    <property type="molecule type" value="Genomic_DNA"/>
</dbReference>
<evidence type="ECO:0000313" key="2">
    <source>
        <dbReference type="EMBL" id="TYA15116.1"/>
    </source>
</evidence>
<dbReference type="PROSITE" id="PS51257">
    <property type="entry name" value="PROKAR_LIPOPROTEIN"/>
    <property type="match status" value="1"/>
</dbReference>
<organism evidence="2 3">
    <name type="scientific">Paenibacillus faecis</name>
    <dbReference type="NCBI Taxonomy" id="862114"/>
    <lineage>
        <taxon>Bacteria</taxon>
        <taxon>Bacillati</taxon>
        <taxon>Bacillota</taxon>
        <taxon>Bacilli</taxon>
        <taxon>Bacillales</taxon>
        <taxon>Paenibacillaceae</taxon>
        <taxon>Paenibacillus</taxon>
    </lineage>
</organism>
<gene>
    <name evidence="2" type="ORF">FRY98_05520</name>
</gene>
<dbReference type="Proteomes" id="UP000325218">
    <property type="component" value="Unassembled WGS sequence"/>
</dbReference>
<sequence length="500" mass="54918">MKKYRMKWLALPLALILVVLAGCQAVAGLDINKALLQSVKVTSSESKQSMSVELVPVNGTISAEDRKVIDLINSIKLTVDSAKVQDLNRVSMKGAVGYQDKKLPFHLSMDEKGMAIQVEGAKQPIYIGLGSTMDGMPDMTAYRGQIQQLSEKATEFVLKHLPNPSQISVKKARETVNGEAVDLTHLQLEIRGDELISLVKPFLTSVAKDEQGIKDLIGSFYDILYPMLKEMGGDLGATGFLPESKEATVAALTAALQEELNKWLNNYDQGLKDLMAETPGLSTVFGKDTVLKLDIYFDDKLNIRKENAELNIALPAAEDLPIQAVKLRMNSEMWNIGGTVNAEPVNTSAGVLDVMQGDVTPGQFLRNFDSNSEIYKLLKDEMKITSKQIFIDPFNEYYGVTSKNNTSFIPLRYLSEQLDAQVKWNKSTNQIVITDDITGGQIIVKVGAKQATVNGQTVNLDQPAFIDTFGTTYVPLRFIAESLGAKVAVDGEGFITIERP</sequence>
<proteinExistence type="predicted"/>
<dbReference type="InterPro" id="IPR012854">
    <property type="entry name" value="Cu_amine_oxidase-like_N"/>
</dbReference>